<dbReference type="GO" id="GO:0006915">
    <property type="term" value="P:apoptotic process"/>
    <property type="evidence" value="ECO:0007669"/>
    <property type="project" value="UniProtKB-KW"/>
</dbReference>
<gene>
    <name evidence="5" type="ORF">ARMOST_22436</name>
</gene>
<evidence type="ECO:0000313" key="6">
    <source>
        <dbReference type="Proteomes" id="UP000219338"/>
    </source>
</evidence>
<dbReference type="InterPro" id="IPR050452">
    <property type="entry name" value="Metacaspase"/>
</dbReference>
<keyword evidence="2" id="KW-0053">Apoptosis</keyword>
<dbReference type="EMBL" id="FUEG01000071">
    <property type="protein sequence ID" value="SJL18834.1"/>
    <property type="molecule type" value="Genomic_DNA"/>
</dbReference>
<dbReference type="InterPro" id="IPR029030">
    <property type="entry name" value="Caspase-like_dom_sf"/>
</dbReference>
<evidence type="ECO:0000313" key="5">
    <source>
        <dbReference type="EMBL" id="SJL18834.1"/>
    </source>
</evidence>
<dbReference type="InterPro" id="IPR011600">
    <property type="entry name" value="Pept_C14_caspase"/>
</dbReference>
<dbReference type="OrthoDB" id="2889442at2759"/>
<dbReference type="PANTHER" id="PTHR48104:SF30">
    <property type="entry name" value="METACASPASE-1"/>
    <property type="match status" value="1"/>
</dbReference>
<sequence>MPLAQPTLSSTTTFSESLSNYIPNDIYTQQLSNRQPSQETLQRLATKCSYAPAQLINPELKEICPLKEVERRLARKYGMTSSEGIDSVAVLQEARRRRKLPWRRFHSVLLVFLRKITESTSNGDDVKELHMLYHLRLKDASTPRRLSVPLESPTPDRSAPYPVDASRFWAVLIGIDAYESNPLYGCVSDALSMKRLLIHIGMQEDRIQCLLGSRNPSRSDPLTPSRDNIVNILHSLIDNPDIERGDNIIIYYAGHGSSYHCSDHFSTALGFKCRNSDVCPIEALCPIDRDTIDADGRPVPDISDRELNAFFTEISRTKGHKITFFADCCHASGMSRDPDPETGLRFARATHGSDIDDMLRATDERLPRYRSVLSKYWEPDMGSHVILAACRDYQYAKETLGKEGYGGVFTRVLVSVLMSSGWKKETTYVELSERLNQSYFQTPVVAGDHKYERLWYQT</sequence>
<keyword evidence="3" id="KW-0645">Protease</keyword>
<dbReference type="GO" id="GO:0005737">
    <property type="term" value="C:cytoplasm"/>
    <property type="evidence" value="ECO:0007669"/>
    <property type="project" value="TreeGrafter"/>
</dbReference>
<evidence type="ECO:0000256" key="3">
    <source>
        <dbReference type="ARBA" id="ARBA00022807"/>
    </source>
</evidence>
<protein>
    <recommendedName>
        <fullName evidence="4">Peptidase C14 caspase domain-containing protein</fullName>
    </recommendedName>
</protein>
<keyword evidence="6" id="KW-1185">Reference proteome</keyword>
<dbReference type="STRING" id="47428.A0A284SCU9"/>
<evidence type="ECO:0000256" key="1">
    <source>
        <dbReference type="ARBA" id="ARBA00009005"/>
    </source>
</evidence>
<dbReference type="AlphaFoldDB" id="A0A284SCU9"/>
<evidence type="ECO:0000259" key="4">
    <source>
        <dbReference type="Pfam" id="PF00656"/>
    </source>
</evidence>
<keyword evidence="3" id="KW-0378">Hydrolase</keyword>
<reference evidence="6" key="1">
    <citation type="journal article" date="2017" name="Nat. Ecol. Evol.">
        <title>Genome expansion and lineage-specific genetic innovations in the forest pathogenic fungi Armillaria.</title>
        <authorList>
            <person name="Sipos G."/>
            <person name="Prasanna A.N."/>
            <person name="Walter M.C."/>
            <person name="O'Connor E."/>
            <person name="Balint B."/>
            <person name="Krizsan K."/>
            <person name="Kiss B."/>
            <person name="Hess J."/>
            <person name="Varga T."/>
            <person name="Slot J."/>
            <person name="Riley R."/>
            <person name="Boka B."/>
            <person name="Rigling D."/>
            <person name="Barry K."/>
            <person name="Lee J."/>
            <person name="Mihaltcheva S."/>
            <person name="LaButti K."/>
            <person name="Lipzen A."/>
            <person name="Waldron R."/>
            <person name="Moloney N.M."/>
            <person name="Sperisen C."/>
            <person name="Kredics L."/>
            <person name="Vagvoelgyi C."/>
            <person name="Patrignani A."/>
            <person name="Fitzpatrick D."/>
            <person name="Nagy I."/>
            <person name="Doyle S."/>
            <person name="Anderson J.B."/>
            <person name="Grigoriev I.V."/>
            <person name="Gueldener U."/>
            <person name="Muensterkoetter M."/>
            <person name="Nagy L.G."/>
        </authorList>
    </citation>
    <scope>NUCLEOTIDE SEQUENCE [LARGE SCALE GENOMIC DNA]</scope>
    <source>
        <strain evidence="6">C18/9</strain>
    </source>
</reference>
<organism evidence="5 6">
    <name type="scientific">Armillaria ostoyae</name>
    <name type="common">Armillaria root rot fungus</name>
    <dbReference type="NCBI Taxonomy" id="47428"/>
    <lineage>
        <taxon>Eukaryota</taxon>
        <taxon>Fungi</taxon>
        <taxon>Dikarya</taxon>
        <taxon>Basidiomycota</taxon>
        <taxon>Agaricomycotina</taxon>
        <taxon>Agaricomycetes</taxon>
        <taxon>Agaricomycetidae</taxon>
        <taxon>Agaricales</taxon>
        <taxon>Marasmiineae</taxon>
        <taxon>Physalacriaceae</taxon>
        <taxon>Armillaria</taxon>
    </lineage>
</organism>
<dbReference type="GO" id="GO:0006508">
    <property type="term" value="P:proteolysis"/>
    <property type="evidence" value="ECO:0007669"/>
    <property type="project" value="InterPro"/>
</dbReference>
<dbReference type="GO" id="GO:0004197">
    <property type="term" value="F:cysteine-type endopeptidase activity"/>
    <property type="evidence" value="ECO:0007669"/>
    <property type="project" value="InterPro"/>
</dbReference>
<evidence type="ECO:0000256" key="2">
    <source>
        <dbReference type="ARBA" id="ARBA00022703"/>
    </source>
</evidence>
<keyword evidence="3" id="KW-0788">Thiol protease</keyword>
<name>A0A284SCU9_ARMOS</name>
<dbReference type="Proteomes" id="UP000219338">
    <property type="component" value="Unassembled WGS sequence"/>
</dbReference>
<dbReference type="SUPFAM" id="SSF52129">
    <property type="entry name" value="Caspase-like"/>
    <property type="match status" value="1"/>
</dbReference>
<dbReference type="OMA" id="CSYAPAQ"/>
<proteinExistence type="inferred from homology"/>
<dbReference type="PANTHER" id="PTHR48104">
    <property type="entry name" value="METACASPASE-4"/>
    <property type="match status" value="1"/>
</dbReference>
<accession>A0A284SCU9</accession>
<comment type="similarity">
    <text evidence="1">Belongs to the peptidase C14B family.</text>
</comment>
<dbReference type="Pfam" id="PF00656">
    <property type="entry name" value="Peptidase_C14"/>
    <property type="match status" value="1"/>
</dbReference>
<feature type="domain" description="Peptidase C14 caspase" evidence="4">
    <location>
        <begin position="169"/>
        <end position="437"/>
    </location>
</feature>
<dbReference type="Gene3D" id="3.40.50.1460">
    <property type="match status" value="1"/>
</dbReference>